<organism evidence="7 8">
    <name type="scientific">Littorina saxatilis</name>
    <dbReference type="NCBI Taxonomy" id="31220"/>
    <lineage>
        <taxon>Eukaryota</taxon>
        <taxon>Metazoa</taxon>
        <taxon>Spiralia</taxon>
        <taxon>Lophotrochozoa</taxon>
        <taxon>Mollusca</taxon>
        <taxon>Gastropoda</taxon>
        <taxon>Caenogastropoda</taxon>
        <taxon>Littorinimorpha</taxon>
        <taxon>Littorinoidea</taxon>
        <taxon>Littorinidae</taxon>
        <taxon>Littorina</taxon>
    </lineage>
</organism>
<protein>
    <submittedName>
        <fullName evidence="7">Uncharacterized protein</fullName>
    </submittedName>
</protein>
<name>A0AAN9C1H2_9CAEN</name>
<evidence type="ECO:0000256" key="1">
    <source>
        <dbReference type="ARBA" id="ARBA00004370"/>
    </source>
</evidence>
<dbReference type="Pfam" id="PF04505">
    <property type="entry name" value="CD225"/>
    <property type="match status" value="1"/>
</dbReference>
<reference evidence="7 8" key="1">
    <citation type="submission" date="2024-02" db="EMBL/GenBank/DDBJ databases">
        <title>Chromosome-scale genome assembly of the rough periwinkle Littorina saxatilis.</title>
        <authorList>
            <person name="De Jode A."/>
            <person name="Faria R."/>
            <person name="Formenti G."/>
            <person name="Sims Y."/>
            <person name="Smith T.P."/>
            <person name="Tracey A."/>
            <person name="Wood J.M.D."/>
            <person name="Zagrodzka Z.B."/>
            <person name="Johannesson K."/>
            <person name="Butlin R.K."/>
            <person name="Leder E.H."/>
        </authorList>
    </citation>
    <scope>NUCLEOTIDE SEQUENCE [LARGE SCALE GENOMIC DNA]</scope>
    <source>
        <strain evidence="7">Snail1</strain>
        <tissue evidence="7">Muscle</tissue>
    </source>
</reference>
<dbReference type="EMBL" id="JBAMIC010000001">
    <property type="protein sequence ID" value="KAK7114999.1"/>
    <property type="molecule type" value="Genomic_DNA"/>
</dbReference>
<evidence type="ECO:0000256" key="4">
    <source>
        <dbReference type="ARBA" id="ARBA00022989"/>
    </source>
</evidence>
<comment type="caution">
    <text evidence="7">The sequence shown here is derived from an EMBL/GenBank/DDBJ whole genome shotgun (WGS) entry which is preliminary data.</text>
</comment>
<sequence length="158" mass="17361">MDPRADTTQEGTVHDTSFVPLPHDRSQFTYASSVSEFGGGRTRGHHYNPSASYVDPASQSYFSVPGVRIVEIDPSVQMFPSHPKGSMVTSVLFTFICCFICSIPAVVLSKQAMEYHREGEKQLAASLANQIAFWLILSVIGGVLCWAGFAVIVYAYKF</sequence>
<dbReference type="InterPro" id="IPR007593">
    <property type="entry name" value="CD225/Dispanin_fam"/>
</dbReference>
<dbReference type="AlphaFoldDB" id="A0AAN9C1H2"/>
<keyword evidence="3 6" id="KW-0812">Transmembrane</keyword>
<proteinExistence type="inferred from homology"/>
<accession>A0AAN9C1H2</accession>
<evidence type="ECO:0000256" key="5">
    <source>
        <dbReference type="ARBA" id="ARBA00023136"/>
    </source>
</evidence>
<keyword evidence="5 6" id="KW-0472">Membrane</keyword>
<evidence type="ECO:0000313" key="7">
    <source>
        <dbReference type="EMBL" id="KAK7114999.1"/>
    </source>
</evidence>
<evidence type="ECO:0000256" key="3">
    <source>
        <dbReference type="ARBA" id="ARBA00022692"/>
    </source>
</evidence>
<evidence type="ECO:0000256" key="2">
    <source>
        <dbReference type="ARBA" id="ARBA00006843"/>
    </source>
</evidence>
<dbReference type="Proteomes" id="UP001374579">
    <property type="component" value="Unassembled WGS sequence"/>
</dbReference>
<dbReference type="GO" id="GO:0016020">
    <property type="term" value="C:membrane"/>
    <property type="evidence" value="ECO:0007669"/>
    <property type="project" value="UniProtKB-SubCell"/>
</dbReference>
<gene>
    <name evidence="7" type="ORF">V1264_000952</name>
</gene>
<keyword evidence="8" id="KW-1185">Reference proteome</keyword>
<evidence type="ECO:0000256" key="6">
    <source>
        <dbReference type="SAM" id="Phobius"/>
    </source>
</evidence>
<comment type="similarity">
    <text evidence="2">Belongs to the CD225/Dispanin family.</text>
</comment>
<feature type="transmembrane region" description="Helical" evidence="6">
    <location>
        <begin position="87"/>
        <end position="110"/>
    </location>
</feature>
<comment type="subcellular location">
    <subcellularLocation>
        <location evidence="1">Membrane</location>
    </subcellularLocation>
</comment>
<keyword evidence="4 6" id="KW-1133">Transmembrane helix</keyword>
<evidence type="ECO:0000313" key="8">
    <source>
        <dbReference type="Proteomes" id="UP001374579"/>
    </source>
</evidence>
<feature type="transmembrane region" description="Helical" evidence="6">
    <location>
        <begin position="131"/>
        <end position="156"/>
    </location>
</feature>